<keyword evidence="3" id="KW-1185">Reference proteome</keyword>
<feature type="region of interest" description="Disordered" evidence="1">
    <location>
        <begin position="1"/>
        <end position="52"/>
    </location>
</feature>
<feature type="region of interest" description="Disordered" evidence="1">
    <location>
        <begin position="76"/>
        <end position="175"/>
    </location>
</feature>
<feature type="compositionally biased region" description="Polar residues" evidence="1">
    <location>
        <begin position="43"/>
        <end position="52"/>
    </location>
</feature>
<dbReference type="Proteomes" id="UP001176941">
    <property type="component" value="Chromosome 4"/>
</dbReference>
<feature type="compositionally biased region" description="Basic and acidic residues" evidence="1">
    <location>
        <begin position="10"/>
        <end position="19"/>
    </location>
</feature>
<evidence type="ECO:0000313" key="2">
    <source>
        <dbReference type="EMBL" id="CAI9174240.1"/>
    </source>
</evidence>
<proteinExistence type="predicted"/>
<accession>A0ABN8ZK08</accession>
<organism evidence="2 3">
    <name type="scientific">Rangifer tarandus platyrhynchus</name>
    <name type="common">Svalbard reindeer</name>
    <dbReference type="NCBI Taxonomy" id="3082113"/>
    <lineage>
        <taxon>Eukaryota</taxon>
        <taxon>Metazoa</taxon>
        <taxon>Chordata</taxon>
        <taxon>Craniata</taxon>
        <taxon>Vertebrata</taxon>
        <taxon>Euteleostomi</taxon>
        <taxon>Mammalia</taxon>
        <taxon>Eutheria</taxon>
        <taxon>Laurasiatheria</taxon>
        <taxon>Artiodactyla</taxon>
        <taxon>Ruminantia</taxon>
        <taxon>Pecora</taxon>
        <taxon>Cervidae</taxon>
        <taxon>Odocoileinae</taxon>
        <taxon>Rangifer</taxon>
    </lineage>
</organism>
<reference evidence="2" key="1">
    <citation type="submission" date="2023-04" db="EMBL/GenBank/DDBJ databases">
        <authorList>
            <consortium name="ELIXIR-Norway"/>
        </authorList>
    </citation>
    <scope>NUCLEOTIDE SEQUENCE [LARGE SCALE GENOMIC DNA]</scope>
</reference>
<protein>
    <submittedName>
        <fullName evidence="2">Uncharacterized protein</fullName>
    </submittedName>
</protein>
<evidence type="ECO:0000256" key="1">
    <source>
        <dbReference type="SAM" id="MobiDB-lite"/>
    </source>
</evidence>
<name>A0ABN8ZK08_RANTA</name>
<sequence length="175" mass="18771">MPQSLVSPEIGHDPDHERPPTSLERSLSPWAPHIPPTRKIFQRNASKAYQAQAPTMRRTVCTGLAARVRRPPAVVFFPAGGPALPPPGMWRRRPETDCARREHLGPKRRHLTATRGPGSAHQPGRPRGHSPVGARGAASSRGTCGQAGRARTAQSPRASPPASSPVPSGSQRLPE</sequence>
<gene>
    <name evidence="2" type="ORF">MRATA1EN1_LOCUS23202</name>
</gene>
<dbReference type="EMBL" id="OX459940">
    <property type="protein sequence ID" value="CAI9174240.1"/>
    <property type="molecule type" value="Genomic_DNA"/>
</dbReference>
<evidence type="ECO:0000313" key="3">
    <source>
        <dbReference type="Proteomes" id="UP001176941"/>
    </source>
</evidence>
<feature type="compositionally biased region" description="Basic and acidic residues" evidence="1">
    <location>
        <begin position="92"/>
        <end position="105"/>
    </location>
</feature>